<dbReference type="EMBL" id="JAHKNG010000022">
    <property type="protein sequence ID" value="MBU3030981.1"/>
    <property type="molecule type" value="Genomic_DNA"/>
</dbReference>
<feature type="chain" id="PRO_5045796388" evidence="1">
    <location>
        <begin position="21"/>
        <end position="206"/>
    </location>
</feature>
<evidence type="ECO:0000313" key="2">
    <source>
        <dbReference type="EMBL" id="MBU3030981.1"/>
    </source>
</evidence>
<protein>
    <submittedName>
        <fullName evidence="2">Uncharacterized protein</fullName>
    </submittedName>
</protein>
<comment type="caution">
    <text evidence="2">The sequence shown here is derived from an EMBL/GenBank/DDBJ whole genome shotgun (WGS) entry which is preliminary data.</text>
</comment>
<organism evidence="2 3">
    <name type="scientific">Paracoccus marinaquae</name>
    <dbReference type="NCBI Taxonomy" id="2841926"/>
    <lineage>
        <taxon>Bacteria</taxon>
        <taxon>Pseudomonadati</taxon>
        <taxon>Pseudomonadota</taxon>
        <taxon>Alphaproteobacteria</taxon>
        <taxon>Rhodobacterales</taxon>
        <taxon>Paracoccaceae</taxon>
        <taxon>Paracoccus</taxon>
    </lineage>
</organism>
<feature type="signal peptide" evidence="1">
    <location>
        <begin position="1"/>
        <end position="20"/>
    </location>
</feature>
<dbReference type="RefSeq" id="WP_216033655.1">
    <property type="nucleotide sequence ID" value="NZ_JAHKNG010000022.1"/>
</dbReference>
<accession>A0ABS6ANG4</accession>
<evidence type="ECO:0000313" key="3">
    <source>
        <dbReference type="Proteomes" id="UP001166191"/>
    </source>
</evidence>
<gene>
    <name evidence="2" type="ORF">KNW02_12725</name>
</gene>
<reference evidence="2" key="1">
    <citation type="submission" date="2021-06" db="EMBL/GenBank/DDBJ databases">
        <title>Paracoccus bacterium XHP0099 sp. nov., isolated from the surface waters of the Yellow Sea.</title>
        <authorList>
            <person name="Xue H."/>
            <person name="Zhang D."/>
        </authorList>
    </citation>
    <scope>NUCLEOTIDE SEQUENCE</scope>
    <source>
        <strain evidence="2">XHP0099</strain>
    </source>
</reference>
<sequence length="206" mass="23367">MPGRLIALLLCLLLPLQAVAEERPRAGLLWNRSGLPATFPLQVKTLPGKDYVVFLTRPETGQPVMAGYIRGGQFFRLLVPPGTWQLNFAHGRTWQGEEALFGDETGWTATEEPLEFRIIGTSRRRGHLITLIERNGTMKIVDAIPQQWCQTAWWSSELRDFPEEPPSPDPETLRRLFGVAPKTGLDASPRLRYLDLELQNYTRLCT</sequence>
<name>A0ABS6ANG4_9RHOB</name>
<keyword evidence="1" id="KW-0732">Signal</keyword>
<keyword evidence="3" id="KW-1185">Reference proteome</keyword>
<dbReference type="Proteomes" id="UP001166191">
    <property type="component" value="Unassembled WGS sequence"/>
</dbReference>
<proteinExistence type="predicted"/>
<evidence type="ECO:0000256" key="1">
    <source>
        <dbReference type="SAM" id="SignalP"/>
    </source>
</evidence>